<feature type="transmembrane region" description="Helical" evidence="9">
    <location>
        <begin position="300"/>
        <end position="320"/>
    </location>
</feature>
<dbReference type="CDD" id="cd00038">
    <property type="entry name" value="CAP_ED"/>
    <property type="match status" value="1"/>
</dbReference>
<evidence type="ECO:0000256" key="5">
    <source>
        <dbReference type="ARBA" id="ARBA00022970"/>
    </source>
</evidence>
<dbReference type="eggNOG" id="KOG0236">
    <property type="taxonomic scope" value="Eukaryota"/>
</dbReference>
<evidence type="ECO:0000256" key="9">
    <source>
        <dbReference type="SAM" id="Phobius"/>
    </source>
</evidence>
<dbReference type="InParanoid" id="K1WTZ9"/>
<name>K1WTZ9_MARBU</name>
<proteinExistence type="predicted"/>
<feature type="transmembrane region" description="Helical" evidence="9">
    <location>
        <begin position="642"/>
        <end position="665"/>
    </location>
</feature>
<dbReference type="PANTHER" id="PTHR43310">
    <property type="entry name" value="SULFATE TRANSPORTER YBAR-RELATED"/>
    <property type="match status" value="1"/>
</dbReference>
<protein>
    <submittedName>
        <fullName evidence="12">Cyclic nucleotide-binding domain-containing protein</fullName>
    </submittedName>
</protein>
<evidence type="ECO:0000313" key="12">
    <source>
        <dbReference type="EMBL" id="EKD15937.1"/>
    </source>
</evidence>
<dbReference type="Gene3D" id="3.30.750.24">
    <property type="entry name" value="STAS domain"/>
    <property type="match status" value="1"/>
</dbReference>
<dbReference type="OMA" id="ENEDFWF"/>
<gene>
    <name evidence="12" type="ORF">MBM_05948</name>
</gene>
<feature type="transmembrane region" description="Helical" evidence="9">
    <location>
        <begin position="332"/>
        <end position="351"/>
    </location>
</feature>
<keyword evidence="5" id="KW-0029">Amino-acid transport</keyword>
<sequence>MSLPTSGFVSSRRLRAPSVGSHSSPRLIPGSLDAGDGGSDGGMNYGSFRGRPEMYTSGINSSMTSDYREPTRSSVHLSYRGMPPAHVDNTFTARSVREDTAELASYALSDRASVISVSPPRQRTAQTSLESYFARGAEGENSPLSNPEGLHRHIIEEVSEPASPEESSPSSSDRGPGTSVLTNMLKISPSENQHDDEGNYGESEVGTDGNSGVERDPTERTSLLGNKDTRFEPQHPDWIRGEQDIEGQESSRRPAWPKLRNVVLWPQEKGVEIARTVFNPKAWNGKAIWAHAVTEPAKTLPAVVLGLLLNILDALAYGMILFPLGSQIFEKLGAAGISMFYLSCIISQLVYSCGGSCFRGVVGSQMIEVVPFFHKMAFSILATVGEENPQAVIATTITTYAISSFVTGLVFFLMGFFGCGYIVGFIPRHILVGCIGGVGFFLVSTGLEITSRLNGNLNYDLTTLKKLTEPDTFVLWIIPLILALILYKSQPIFNTKSFPRLSKFYVPIYILGVAAVFYFFVISIDQLDPEHLRKAGWIFERPEAGEPWWYFYTLYDFKIVHWGAVAECFPSMLALTFFGVLHVPINVPALAFQIKEDNLNLDRELIAHGVSNVLSGFAGSVQNYLVYTNTVLFIRSGGDSRLAGIILAICTAGVMVIGPVVIGFIPTMMVLAIVVIMGVYDFVAGICFGVALAFVSQVVQTSRIPAVRATYSGEIAGSTVRRNPTQYRYLREVGTQINVTKLAGYLFFGTIVSVEERIRGLVEDKAFDERPIRFLICDLVHVTGIDYSAAEAFNRIFRILNAKGVALLLSGVDWDEPLGQTLRAVGLGEDGVDVKIFDELNSALESCENELLKTFYASTAARVRSNDTASSFLDVPGRPRSPSHIIDAQFSSPRGNHLRRVATTTLDDNPGESRYLNFKEPLRLILRTFHGLTEMNEDFWFQILPFFVRKEYRAGEVLYHRGEEATGFYLLEDGILRADYELPQGRYFESIVAGTTCGELPFFSETDRTATVQAERDCVTWLLDRENWVKLQKSEPAVAQELLRISLKLTSERMSAITSYVLTTAG</sequence>
<dbReference type="InterPro" id="IPR052706">
    <property type="entry name" value="Membrane-Transporter-like"/>
</dbReference>
<dbReference type="InterPro" id="IPR002645">
    <property type="entry name" value="STAS_dom"/>
</dbReference>
<dbReference type="GO" id="GO:0000329">
    <property type="term" value="C:fungal-type vacuole membrane"/>
    <property type="evidence" value="ECO:0007669"/>
    <property type="project" value="EnsemblFungi"/>
</dbReference>
<evidence type="ECO:0000256" key="8">
    <source>
        <dbReference type="SAM" id="MobiDB-lite"/>
    </source>
</evidence>
<dbReference type="SMART" id="SM00100">
    <property type="entry name" value="cNMP"/>
    <property type="match status" value="1"/>
</dbReference>
<dbReference type="PROSITE" id="PS50801">
    <property type="entry name" value="STAS"/>
    <property type="match status" value="1"/>
</dbReference>
<keyword evidence="4 9" id="KW-0812">Transmembrane</keyword>
<feature type="transmembrane region" description="Helical" evidence="9">
    <location>
        <begin position="400"/>
        <end position="423"/>
    </location>
</feature>
<keyword evidence="2" id="KW-0813">Transport</keyword>
<dbReference type="Pfam" id="PF01740">
    <property type="entry name" value="STAS"/>
    <property type="match status" value="1"/>
</dbReference>
<feature type="transmembrane region" description="Helical" evidence="9">
    <location>
        <begin position="430"/>
        <end position="453"/>
    </location>
</feature>
<dbReference type="SUPFAM" id="SSF52091">
    <property type="entry name" value="SpoIIaa-like"/>
    <property type="match status" value="1"/>
</dbReference>
<dbReference type="Pfam" id="PF00916">
    <property type="entry name" value="Sulfate_transp"/>
    <property type="match status" value="1"/>
</dbReference>
<organism evidence="12 13">
    <name type="scientific">Marssonina brunnea f. sp. multigermtubi (strain MB_m1)</name>
    <name type="common">Marssonina leaf spot fungus</name>
    <dbReference type="NCBI Taxonomy" id="1072389"/>
    <lineage>
        <taxon>Eukaryota</taxon>
        <taxon>Fungi</taxon>
        <taxon>Dikarya</taxon>
        <taxon>Ascomycota</taxon>
        <taxon>Pezizomycotina</taxon>
        <taxon>Leotiomycetes</taxon>
        <taxon>Helotiales</taxon>
        <taxon>Drepanopezizaceae</taxon>
        <taxon>Drepanopeziza</taxon>
    </lineage>
</organism>
<dbReference type="Gene3D" id="2.60.120.10">
    <property type="entry name" value="Jelly Rolls"/>
    <property type="match status" value="1"/>
</dbReference>
<dbReference type="EMBL" id="JH921440">
    <property type="protein sequence ID" value="EKD15937.1"/>
    <property type="molecule type" value="Genomic_DNA"/>
</dbReference>
<feature type="transmembrane region" description="Helical" evidence="9">
    <location>
        <begin position="559"/>
        <end position="581"/>
    </location>
</feature>
<evidence type="ECO:0000256" key="3">
    <source>
        <dbReference type="ARBA" id="ARBA00022554"/>
    </source>
</evidence>
<dbReference type="InterPro" id="IPR018490">
    <property type="entry name" value="cNMP-bd_dom_sf"/>
</dbReference>
<dbReference type="CDD" id="cd07042">
    <property type="entry name" value="STAS_SulP_like_sulfate_transporter"/>
    <property type="match status" value="1"/>
</dbReference>
<feature type="domain" description="STAS" evidence="11">
    <location>
        <begin position="739"/>
        <end position="847"/>
    </location>
</feature>
<evidence type="ECO:0000256" key="7">
    <source>
        <dbReference type="ARBA" id="ARBA00023136"/>
    </source>
</evidence>
<dbReference type="GO" id="GO:0015174">
    <property type="term" value="F:basic amino acid transmembrane transporter activity"/>
    <property type="evidence" value="ECO:0007669"/>
    <property type="project" value="EnsemblFungi"/>
</dbReference>
<keyword evidence="7 9" id="KW-0472">Membrane</keyword>
<dbReference type="Proteomes" id="UP000006753">
    <property type="component" value="Unassembled WGS sequence"/>
</dbReference>
<dbReference type="SUPFAM" id="SSF51206">
    <property type="entry name" value="cAMP-binding domain-like"/>
    <property type="match status" value="1"/>
</dbReference>
<reference evidence="12 13" key="1">
    <citation type="journal article" date="2012" name="BMC Genomics">
        <title>Sequencing the genome of Marssonina brunnea reveals fungus-poplar co-evolution.</title>
        <authorList>
            <person name="Zhu S."/>
            <person name="Cao Y.-Z."/>
            <person name="Jiang C."/>
            <person name="Tan B.-Y."/>
            <person name="Wang Z."/>
            <person name="Feng S."/>
            <person name="Zhang L."/>
            <person name="Su X.-H."/>
            <person name="Brejova B."/>
            <person name="Vinar T."/>
            <person name="Xu M."/>
            <person name="Wang M.-X."/>
            <person name="Zhang S.-G."/>
            <person name="Huang M.-R."/>
            <person name="Wu R."/>
            <person name="Zhou Y."/>
        </authorList>
    </citation>
    <scope>NUCLEOTIDE SEQUENCE [LARGE SCALE GENOMIC DNA]</scope>
    <source>
        <strain evidence="12 13">MB_m1</strain>
    </source>
</reference>
<feature type="transmembrane region" description="Helical" evidence="9">
    <location>
        <begin position="671"/>
        <end position="695"/>
    </location>
</feature>
<dbReference type="GO" id="GO:0034618">
    <property type="term" value="F:arginine binding"/>
    <property type="evidence" value="ECO:0007669"/>
    <property type="project" value="EnsemblFungi"/>
</dbReference>
<dbReference type="Pfam" id="PF00027">
    <property type="entry name" value="cNMP_binding"/>
    <property type="match status" value="1"/>
</dbReference>
<dbReference type="GO" id="GO:0034490">
    <property type="term" value="P:basic amino acid transmembrane import into vacuole"/>
    <property type="evidence" value="ECO:0007669"/>
    <property type="project" value="EnsemblFungi"/>
</dbReference>
<feature type="transmembrane region" description="Helical" evidence="9">
    <location>
        <begin position="504"/>
        <end position="524"/>
    </location>
</feature>
<evidence type="ECO:0000256" key="4">
    <source>
        <dbReference type="ARBA" id="ARBA00022692"/>
    </source>
</evidence>
<evidence type="ECO:0000259" key="10">
    <source>
        <dbReference type="PROSITE" id="PS50042"/>
    </source>
</evidence>
<evidence type="ECO:0000313" key="13">
    <source>
        <dbReference type="Proteomes" id="UP000006753"/>
    </source>
</evidence>
<evidence type="ECO:0000256" key="6">
    <source>
        <dbReference type="ARBA" id="ARBA00022989"/>
    </source>
</evidence>
<evidence type="ECO:0000256" key="2">
    <source>
        <dbReference type="ARBA" id="ARBA00022448"/>
    </source>
</evidence>
<feature type="region of interest" description="Disordered" evidence="8">
    <location>
        <begin position="159"/>
        <end position="235"/>
    </location>
</feature>
<feature type="transmembrane region" description="Helical" evidence="9">
    <location>
        <begin position="473"/>
        <end position="492"/>
    </location>
</feature>
<dbReference type="OrthoDB" id="409725at2759"/>
<dbReference type="FunFam" id="2.60.120.10:FF:000141">
    <property type="entry name" value="Sulfate transporter family protein"/>
    <property type="match status" value="1"/>
</dbReference>
<evidence type="ECO:0000256" key="1">
    <source>
        <dbReference type="ARBA" id="ARBA00004128"/>
    </source>
</evidence>
<feature type="compositionally biased region" description="Low complexity" evidence="8">
    <location>
        <begin position="160"/>
        <end position="172"/>
    </location>
</feature>
<evidence type="ECO:0000259" key="11">
    <source>
        <dbReference type="PROSITE" id="PS50801"/>
    </source>
</evidence>
<feature type="region of interest" description="Disordered" evidence="8">
    <location>
        <begin position="1"/>
        <end position="41"/>
    </location>
</feature>
<dbReference type="InterPro" id="IPR014710">
    <property type="entry name" value="RmlC-like_jellyroll"/>
</dbReference>
<dbReference type="PROSITE" id="PS50042">
    <property type="entry name" value="CNMP_BINDING_3"/>
    <property type="match status" value="1"/>
</dbReference>
<comment type="subcellular location">
    <subcellularLocation>
        <location evidence="1">Vacuole membrane</location>
        <topology evidence="1">Multi-pass membrane protein</topology>
    </subcellularLocation>
</comment>
<keyword evidence="6 9" id="KW-1133">Transmembrane helix</keyword>
<dbReference type="InterPro" id="IPR000595">
    <property type="entry name" value="cNMP-bd_dom"/>
</dbReference>
<accession>K1WTZ9</accession>
<dbReference type="InterPro" id="IPR036513">
    <property type="entry name" value="STAS_dom_sf"/>
</dbReference>
<dbReference type="FunCoup" id="K1WTZ9">
    <property type="interactions" value="7"/>
</dbReference>
<dbReference type="AlphaFoldDB" id="K1WTZ9"/>
<dbReference type="InterPro" id="IPR011547">
    <property type="entry name" value="SLC26A/SulP_dom"/>
</dbReference>
<dbReference type="PANTHER" id="PTHR43310:SF4">
    <property type="entry name" value="AFR304WP"/>
    <property type="match status" value="1"/>
</dbReference>
<dbReference type="HOGENOM" id="CLU_003182_0_2_1"/>
<dbReference type="FunFam" id="3.30.750.24:FF:000012">
    <property type="entry name" value="Sulfate transporter family protein"/>
    <property type="match status" value="1"/>
</dbReference>
<keyword evidence="3" id="KW-0926">Vacuole</keyword>
<dbReference type="STRING" id="1072389.K1WTZ9"/>
<dbReference type="KEGG" id="mbe:MBM_05948"/>
<keyword evidence="13" id="KW-1185">Reference proteome</keyword>
<feature type="domain" description="Cyclic nucleotide-binding" evidence="10">
    <location>
        <begin position="931"/>
        <end position="1031"/>
    </location>
</feature>